<accession>A0A399J8L9</accession>
<evidence type="ECO:0000259" key="7">
    <source>
        <dbReference type="PROSITE" id="PS51900"/>
    </source>
</evidence>
<dbReference type="InterPro" id="IPR013762">
    <property type="entry name" value="Integrase-like_cat_sf"/>
</dbReference>
<dbReference type="InterPro" id="IPR050808">
    <property type="entry name" value="Phage_Integrase"/>
</dbReference>
<dbReference type="PROSITE" id="PS51898">
    <property type="entry name" value="TYR_RECOMBINASE"/>
    <property type="match status" value="1"/>
</dbReference>
<dbReference type="Proteomes" id="UP000265419">
    <property type="component" value="Unassembled WGS sequence"/>
</dbReference>
<evidence type="ECO:0000313" key="9">
    <source>
        <dbReference type="Proteomes" id="UP000265419"/>
    </source>
</evidence>
<dbReference type="PROSITE" id="PS51900">
    <property type="entry name" value="CB"/>
    <property type="match status" value="1"/>
</dbReference>
<evidence type="ECO:0000256" key="1">
    <source>
        <dbReference type="ARBA" id="ARBA00008857"/>
    </source>
</evidence>
<dbReference type="Pfam" id="PF00589">
    <property type="entry name" value="Phage_integrase"/>
    <property type="match status" value="1"/>
</dbReference>
<evidence type="ECO:0000256" key="2">
    <source>
        <dbReference type="ARBA" id="ARBA00022908"/>
    </source>
</evidence>
<organism evidence="8 9">
    <name type="scientific">Galactobacter valiniphilus</name>
    <dbReference type="NCBI Taxonomy" id="2676122"/>
    <lineage>
        <taxon>Bacteria</taxon>
        <taxon>Bacillati</taxon>
        <taxon>Actinomycetota</taxon>
        <taxon>Actinomycetes</taxon>
        <taxon>Micrococcales</taxon>
        <taxon>Micrococcaceae</taxon>
        <taxon>Galactobacter</taxon>
    </lineage>
</organism>
<dbReference type="Gene3D" id="1.10.150.130">
    <property type="match status" value="1"/>
</dbReference>
<name>A0A399J8L9_9MICC</name>
<feature type="domain" description="Tyr recombinase" evidence="6">
    <location>
        <begin position="186"/>
        <end position="385"/>
    </location>
</feature>
<keyword evidence="3 5" id="KW-0238">DNA-binding</keyword>
<comment type="similarity">
    <text evidence="1">Belongs to the 'phage' integrase family.</text>
</comment>
<gene>
    <name evidence="8" type="ORF">DWB68_10375</name>
</gene>
<dbReference type="SUPFAM" id="SSF56349">
    <property type="entry name" value="DNA breaking-rejoining enzymes"/>
    <property type="match status" value="1"/>
</dbReference>
<keyword evidence="9" id="KW-1185">Reference proteome</keyword>
<dbReference type="GO" id="GO:0003677">
    <property type="term" value="F:DNA binding"/>
    <property type="evidence" value="ECO:0007669"/>
    <property type="project" value="UniProtKB-UniRule"/>
</dbReference>
<dbReference type="InterPro" id="IPR002104">
    <property type="entry name" value="Integrase_catalytic"/>
</dbReference>
<evidence type="ECO:0008006" key="10">
    <source>
        <dbReference type="Google" id="ProtNLM"/>
    </source>
</evidence>
<protein>
    <recommendedName>
        <fullName evidence="10">Site-specific integrase</fullName>
    </recommendedName>
</protein>
<comment type="caution">
    <text evidence="8">The sequence shown here is derived from an EMBL/GenBank/DDBJ whole genome shotgun (WGS) entry which is preliminary data.</text>
</comment>
<keyword evidence="4" id="KW-0233">DNA recombination</keyword>
<evidence type="ECO:0000256" key="3">
    <source>
        <dbReference type="ARBA" id="ARBA00023125"/>
    </source>
</evidence>
<dbReference type="PANTHER" id="PTHR30629">
    <property type="entry name" value="PROPHAGE INTEGRASE"/>
    <property type="match status" value="1"/>
</dbReference>
<proteinExistence type="inferred from homology"/>
<dbReference type="PANTHER" id="PTHR30629:SF2">
    <property type="entry name" value="PROPHAGE INTEGRASE INTS-RELATED"/>
    <property type="match status" value="1"/>
</dbReference>
<evidence type="ECO:0000259" key="6">
    <source>
        <dbReference type="PROSITE" id="PS51898"/>
    </source>
</evidence>
<dbReference type="Gene3D" id="1.10.443.10">
    <property type="entry name" value="Intergrase catalytic core"/>
    <property type="match status" value="1"/>
</dbReference>
<sequence>MRVYDDWTNKKTGERKPNYGRGKRWVVAWKKTPGAHDSKRSFRLKDEATAFLADRMAGLPLPEEVEAERLAAEREQAQADAQRLTFAQMFESWLRRQVHLDDRSRTIYRASYANALAPALADKLLADIDRLAVQDVVVAGTEAGRAANTVRQDYTLLHAVLQEAVLSGHIAKDPCVKIKLPTVVGEKIVPLTDEQVQEIVDAMRPPFAAAAVVVAATALRSGEWRGVIAPAVDVGLRILRVERQQVSTVQTKSVLKPKLKSESSRRHLAIEEHTLKVLTSLMQKPGPDGLLFHTGDGRIITQGLAQAEWDRVAAGGNSDGSRGEPRPWMGAGWHQLRHYHASRLIKAGASPVAVAHRLGHKDATVTLRTYAHLWPDDDRLMATTTDGLVKLKRQTNDRGASEAA</sequence>
<dbReference type="EMBL" id="QQXK01000019">
    <property type="protein sequence ID" value="RII41923.1"/>
    <property type="molecule type" value="Genomic_DNA"/>
</dbReference>
<dbReference type="AlphaFoldDB" id="A0A399J8L9"/>
<keyword evidence="2" id="KW-0229">DNA integration</keyword>
<reference evidence="8 9" key="1">
    <citation type="submission" date="2018-07" db="EMBL/GenBank/DDBJ databases">
        <title>Arthrobacter sp. nov., isolated from raw cow's milk with high bacterial count.</title>
        <authorList>
            <person name="Hahne J."/>
            <person name="Isele D."/>
            <person name="Lipski A."/>
        </authorList>
    </citation>
    <scope>NUCLEOTIDE SEQUENCE [LARGE SCALE GENOMIC DNA]</scope>
    <source>
        <strain evidence="8 9">JZ R-35</strain>
    </source>
</reference>
<dbReference type="GO" id="GO:0015074">
    <property type="term" value="P:DNA integration"/>
    <property type="evidence" value="ECO:0007669"/>
    <property type="project" value="UniProtKB-KW"/>
</dbReference>
<dbReference type="GO" id="GO:0006310">
    <property type="term" value="P:DNA recombination"/>
    <property type="evidence" value="ECO:0007669"/>
    <property type="project" value="UniProtKB-KW"/>
</dbReference>
<evidence type="ECO:0000256" key="5">
    <source>
        <dbReference type="PROSITE-ProRule" id="PRU01248"/>
    </source>
</evidence>
<evidence type="ECO:0000256" key="4">
    <source>
        <dbReference type="ARBA" id="ARBA00023172"/>
    </source>
</evidence>
<evidence type="ECO:0000313" key="8">
    <source>
        <dbReference type="EMBL" id="RII41923.1"/>
    </source>
</evidence>
<dbReference type="InterPro" id="IPR011010">
    <property type="entry name" value="DNA_brk_join_enz"/>
</dbReference>
<dbReference type="RefSeq" id="WP_119425073.1">
    <property type="nucleotide sequence ID" value="NZ_QQXK01000019.1"/>
</dbReference>
<dbReference type="InterPro" id="IPR010998">
    <property type="entry name" value="Integrase_recombinase_N"/>
</dbReference>
<feature type="domain" description="Core-binding (CB)" evidence="7">
    <location>
        <begin position="84"/>
        <end position="165"/>
    </location>
</feature>
<dbReference type="InterPro" id="IPR044068">
    <property type="entry name" value="CB"/>
</dbReference>